<accession>A0ABR4KTG9</accession>
<dbReference type="RefSeq" id="XP_070901977.1">
    <property type="nucleotide sequence ID" value="XM_071037822.1"/>
</dbReference>
<comment type="caution">
    <text evidence="1">The sequence shown here is derived from an EMBL/GenBank/DDBJ whole genome shotgun (WGS) entry which is preliminary data.</text>
</comment>
<dbReference type="GeneID" id="98152986"/>
<keyword evidence="2" id="KW-1185">Reference proteome</keyword>
<dbReference type="Proteomes" id="UP001610444">
    <property type="component" value="Unassembled WGS sequence"/>
</dbReference>
<reference evidence="1 2" key="1">
    <citation type="submission" date="2024-07" db="EMBL/GenBank/DDBJ databases">
        <title>Section-level genome sequencing and comparative genomics of Aspergillus sections Usti and Cavernicolus.</title>
        <authorList>
            <consortium name="Lawrence Berkeley National Laboratory"/>
            <person name="Nybo J.L."/>
            <person name="Vesth T.C."/>
            <person name="Theobald S."/>
            <person name="Frisvad J.C."/>
            <person name="Larsen T.O."/>
            <person name="Kjaerboelling I."/>
            <person name="Rothschild-Mancinelli K."/>
            <person name="Lyhne E.K."/>
            <person name="Kogle M.E."/>
            <person name="Barry K."/>
            <person name="Clum A."/>
            <person name="Na H."/>
            <person name="Ledsgaard L."/>
            <person name="Lin J."/>
            <person name="Lipzen A."/>
            <person name="Kuo A."/>
            <person name="Riley R."/>
            <person name="Mondo S."/>
            <person name="LaButti K."/>
            <person name="Haridas S."/>
            <person name="Pangalinan J."/>
            <person name="Salamov A.A."/>
            <person name="Simmons B.A."/>
            <person name="Magnuson J.K."/>
            <person name="Chen J."/>
            <person name="Drula E."/>
            <person name="Henrissat B."/>
            <person name="Wiebenga A."/>
            <person name="Lubbers R.J."/>
            <person name="Gomes A.C."/>
            <person name="Macurrencykelacurrency M.R."/>
            <person name="Stajich J."/>
            <person name="Grigoriev I.V."/>
            <person name="Mortensen U.H."/>
            <person name="De vries R.P."/>
            <person name="Baker S.E."/>
            <person name="Andersen M.R."/>
        </authorList>
    </citation>
    <scope>NUCLEOTIDE SEQUENCE [LARGE SCALE GENOMIC DNA]</scope>
    <source>
        <strain evidence="1 2">CBS 756.74</strain>
    </source>
</reference>
<dbReference type="EMBL" id="JBFXLR010000009">
    <property type="protein sequence ID" value="KAL2855570.1"/>
    <property type="molecule type" value="Genomic_DNA"/>
</dbReference>
<protein>
    <submittedName>
        <fullName evidence="1">Uncharacterized protein</fullName>
    </submittedName>
</protein>
<organism evidence="1 2">
    <name type="scientific">Aspergillus pseudodeflectus</name>
    <dbReference type="NCBI Taxonomy" id="176178"/>
    <lineage>
        <taxon>Eukaryota</taxon>
        <taxon>Fungi</taxon>
        <taxon>Dikarya</taxon>
        <taxon>Ascomycota</taxon>
        <taxon>Pezizomycotina</taxon>
        <taxon>Eurotiomycetes</taxon>
        <taxon>Eurotiomycetidae</taxon>
        <taxon>Eurotiales</taxon>
        <taxon>Aspergillaceae</taxon>
        <taxon>Aspergillus</taxon>
        <taxon>Aspergillus subgen. Nidulantes</taxon>
    </lineage>
</organism>
<proteinExistence type="predicted"/>
<evidence type="ECO:0000313" key="2">
    <source>
        <dbReference type="Proteomes" id="UP001610444"/>
    </source>
</evidence>
<evidence type="ECO:0000313" key="1">
    <source>
        <dbReference type="EMBL" id="KAL2855570.1"/>
    </source>
</evidence>
<sequence length="89" mass="9678">MLLASVHVYIPPKGFRPPQMLDGAYSQCGSAPRGASSRGFSAAGVCFLIPGLEYAQLSKSFTLHLSWRAASNPLIYYDCLIASAEHMVW</sequence>
<name>A0ABR4KTG9_9EURO</name>
<gene>
    <name evidence="1" type="ORF">BJX68DRAFT_216370</name>
</gene>